<comment type="similarity">
    <text evidence="1">Belongs to the bactofilin family.</text>
</comment>
<comment type="caution">
    <text evidence="3">The sequence shown here is derived from an EMBL/GenBank/DDBJ whole genome shotgun (WGS) entry which is preliminary data.</text>
</comment>
<protein>
    <submittedName>
        <fullName evidence="3">Polymer-forming cytoskeletal protein</fullName>
    </submittedName>
</protein>
<dbReference type="Pfam" id="PF04519">
    <property type="entry name" value="Bactofilin"/>
    <property type="match status" value="1"/>
</dbReference>
<evidence type="ECO:0000256" key="1">
    <source>
        <dbReference type="ARBA" id="ARBA00044755"/>
    </source>
</evidence>
<accession>A0ABY3BCD3</accession>
<dbReference type="RefSeq" id="WP_142611657.1">
    <property type="nucleotide sequence ID" value="NZ_VIJZ01000001.1"/>
</dbReference>
<evidence type="ECO:0000256" key="2">
    <source>
        <dbReference type="SAM" id="MobiDB-lite"/>
    </source>
</evidence>
<dbReference type="InterPro" id="IPR007607">
    <property type="entry name" value="BacA/B"/>
</dbReference>
<organism evidence="3 4">
    <name type="scientific">Paenibacillus ottowii</name>
    <dbReference type="NCBI Taxonomy" id="2315729"/>
    <lineage>
        <taxon>Bacteria</taxon>
        <taxon>Bacillati</taxon>
        <taxon>Bacillota</taxon>
        <taxon>Bacilli</taxon>
        <taxon>Bacillales</taxon>
        <taxon>Paenibacillaceae</taxon>
        <taxon>Paenibacillus</taxon>
    </lineage>
</organism>
<dbReference type="PANTHER" id="PTHR35024">
    <property type="entry name" value="HYPOTHETICAL CYTOSOLIC PROTEIN"/>
    <property type="match status" value="1"/>
</dbReference>
<dbReference type="PANTHER" id="PTHR35024:SF4">
    <property type="entry name" value="POLYMER-FORMING CYTOSKELETAL PROTEIN"/>
    <property type="match status" value="1"/>
</dbReference>
<keyword evidence="4" id="KW-1185">Reference proteome</keyword>
<evidence type="ECO:0000313" key="3">
    <source>
        <dbReference type="EMBL" id="TQS01111.1"/>
    </source>
</evidence>
<feature type="region of interest" description="Disordered" evidence="2">
    <location>
        <begin position="124"/>
        <end position="158"/>
    </location>
</feature>
<dbReference type="Proteomes" id="UP000319219">
    <property type="component" value="Unassembled WGS sequence"/>
</dbReference>
<sequence>MFKESKKKLPTPATDTLLAHGTRFEGTIVAEANIRIDGHFQGDIYSTHTVVIGESAVVRSDIIARDVILAGKVFGSITTEERLTITPTGELYGNTTTPTLVISEGGILNGTSQMNQTTMNQAIEAESLTATEKSDDENQSSFSQDEEDSEATLQPEAG</sequence>
<name>A0ABY3BCD3_9BACL</name>
<proteinExistence type="inferred from homology"/>
<feature type="compositionally biased region" description="Acidic residues" evidence="2">
    <location>
        <begin position="134"/>
        <end position="150"/>
    </location>
</feature>
<evidence type="ECO:0000313" key="4">
    <source>
        <dbReference type="Proteomes" id="UP000319219"/>
    </source>
</evidence>
<gene>
    <name evidence="3" type="ORF">FKV70_01815</name>
</gene>
<dbReference type="EMBL" id="VIJZ01000001">
    <property type="protein sequence ID" value="TQS01111.1"/>
    <property type="molecule type" value="Genomic_DNA"/>
</dbReference>
<reference evidence="3 4" key="1">
    <citation type="submission" date="2019-07" db="EMBL/GenBank/DDBJ databases">
        <title>Paenibacillus ottowii sp. nov. isolated from a fermentation system processing bovine manure.</title>
        <authorList>
            <person name="Velazquez L.F."/>
            <person name="Rajbanshi S."/>
            <person name="Guan S."/>
            <person name="Hinchee M."/>
            <person name="Welsh A."/>
        </authorList>
    </citation>
    <scope>NUCLEOTIDE SEQUENCE [LARGE SCALE GENOMIC DNA]</scope>
    <source>
        <strain evidence="3 4">MS2379</strain>
    </source>
</reference>